<dbReference type="Pfam" id="PF00858">
    <property type="entry name" value="ASC"/>
    <property type="match status" value="1"/>
</dbReference>
<evidence type="ECO:0000256" key="7">
    <source>
        <dbReference type="ARBA" id="ARBA00023053"/>
    </source>
</evidence>
<evidence type="ECO:0000256" key="13">
    <source>
        <dbReference type="RuleBase" id="RU000679"/>
    </source>
</evidence>
<dbReference type="AlphaFoldDB" id="A0AAV5SQC2"/>
<keyword evidence="15" id="KW-1185">Reference proteome</keyword>
<evidence type="ECO:0000313" key="15">
    <source>
        <dbReference type="Proteomes" id="UP001432027"/>
    </source>
</evidence>
<dbReference type="GO" id="GO:0005886">
    <property type="term" value="C:plasma membrane"/>
    <property type="evidence" value="ECO:0007669"/>
    <property type="project" value="TreeGrafter"/>
</dbReference>
<dbReference type="Proteomes" id="UP001432027">
    <property type="component" value="Unassembled WGS sequence"/>
</dbReference>
<evidence type="ECO:0000256" key="11">
    <source>
        <dbReference type="ARBA" id="ARBA00023201"/>
    </source>
</evidence>
<feature type="non-terminal residue" evidence="14">
    <location>
        <position position="1"/>
    </location>
</feature>
<feature type="non-terminal residue" evidence="14">
    <location>
        <position position="150"/>
    </location>
</feature>
<evidence type="ECO:0000256" key="5">
    <source>
        <dbReference type="ARBA" id="ARBA00022692"/>
    </source>
</evidence>
<keyword evidence="4 13" id="KW-0894">Sodium channel</keyword>
<protein>
    <submittedName>
        <fullName evidence="14">Uncharacterized protein</fullName>
    </submittedName>
</protein>
<evidence type="ECO:0000256" key="1">
    <source>
        <dbReference type="ARBA" id="ARBA00004141"/>
    </source>
</evidence>
<evidence type="ECO:0000313" key="14">
    <source>
        <dbReference type="EMBL" id="GMS85572.1"/>
    </source>
</evidence>
<keyword evidence="11 13" id="KW-0739">Sodium transport</keyword>
<keyword evidence="3 13" id="KW-0813">Transport</keyword>
<dbReference type="EMBL" id="BTSX01000002">
    <property type="protein sequence ID" value="GMS85572.1"/>
    <property type="molecule type" value="Genomic_DNA"/>
</dbReference>
<evidence type="ECO:0000256" key="8">
    <source>
        <dbReference type="ARBA" id="ARBA00023065"/>
    </source>
</evidence>
<evidence type="ECO:0000256" key="2">
    <source>
        <dbReference type="ARBA" id="ARBA00007193"/>
    </source>
</evidence>
<evidence type="ECO:0000256" key="9">
    <source>
        <dbReference type="ARBA" id="ARBA00023136"/>
    </source>
</evidence>
<comment type="similarity">
    <text evidence="2 13">Belongs to the amiloride-sensitive sodium channel (TC 1.A.6) family.</text>
</comment>
<reference evidence="14" key="1">
    <citation type="submission" date="2023-10" db="EMBL/GenBank/DDBJ databases">
        <title>Genome assembly of Pristionchus species.</title>
        <authorList>
            <person name="Yoshida K."/>
            <person name="Sommer R.J."/>
        </authorList>
    </citation>
    <scope>NUCLEOTIDE SEQUENCE</scope>
    <source>
        <strain evidence="14">RS0144</strain>
    </source>
</reference>
<organism evidence="14 15">
    <name type="scientific">Pristionchus entomophagus</name>
    <dbReference type="NCBI Taxonomy" id="358040"/>
    <lineage>
        <taxon>Eukaryota</taxon>
        <taxon>Metazoa</taxon>
        <taxon>Ecdysozoa</taxon>
        <taxon>Nematoda</taxon>
        <taxon>Chromadorea</taxon>
        <taxon>Rhabditida</taxon>
        <taxon>Rhabditina</taxon>
        <taxon>Diplogasteromorpha</taxon>
        <taxon>Diplogasteroidea</taxon>
        <taxon>Neodiplogasteridae</taxon>
        <taxon>Pristionchus</taxon>
    </lineage>
</organism>
<accession>A0AAV5SQC2</accession>
<dbReference type="GO" id="GO:0015280">
    <property type="term" value="F:ligand-gated sodium channel activity"/>
    <property type="evidence" value="ECO:0007669"/>
    <property type="project" value="TreeGrafter"/>
</dbReference>
<comment type="subcellular location">
    <subcellularLocation>
        <location evidence="1">Membrane</location>
        <topology evidence="1">Multi-pass membrane protein</topology>
    </subcellularLocation>
</comment>
<keyword evidence="7" id="KW-0915">Sodium</keyword>
<name>A0AAV5SQC2_9BILA</name>
<dbReference type="InterPro" id="IPR001873">
    <property type="entry name" value="ENaC"/>
</dbReference>
<keyword evidence="8 13" id="KW-0406">Ion transport</keyword>
<dbReference type="PANTHER" id="PTHR11690:SF269">
    <property type="entry name" value="DEGENERIN-LIKE PROTEIN ASIC-2"/>
    <property type="match status" value="1"/>
</dbReference>
<evidence type="ECO:0000256" key="12">
    <source>
        <dbReference type="ARBA" id="ARBA00023303"/>
    </source>
</evidence>
<sequence length="150" mass="17122">SDPDFKDINRLMDQLEKMQEWNENTDDGFGIEDLEKRPGIRQDRAVTMLRILMAKLSNETRIRAGYTFSEIVAKCTFAGRDCSLTDFESFLHPDYGVCYTFVVDHEMTRPGEEQGLRMLMVTNAHSPADGSLDHLPTTDSNAFWAVIHSE</sequence>
<dbReference type="PRINTS" id="PR01078">
    <property type="entry name" value="AMINACHANNEL"/>
</dbReference>
<keyword evidence="6" id="KW-1133">Transmembrane helix</keyword>
<dbReference type="Gene3D" id="2.60.470.10">
    <property type="entry name" value="Acid-sensing ion channels like domains"/>
    <property type="match status" value="1"/>
</dbReference>
<gene>
    <name evidence="14" type="ORF">PENTCL1PPCAC_7747</name>
</gene>
<keyword evidence="9" id="KW-0472">Membrane</keyword>
<evidence type="ECO:0000256" key="6">
    <source>
        <dbReference type="ARBA" id="ARBA00022989"/>
    </source>
</evidence>
<evidence type="ECO:0000256" key="3">
    <source>
        <dbReference type="ARBA" id="ARBA00022448"/>
    </source>
</evidence>
<proteinExistence type="inferred from homology"/>
<dbReference type="PANTHER" id="PTHR11690">
    <property type="entry name" value="AMILORIDE-SENSITIVE SODIUM CHANNEL-RELATED"/>
    <property type="match status" value="1"/>
</dbReference>
<keyword evidence="12 13" id="KW-0407">Ion channel</keyword>
<comment type="caution">
    <text evidence="14">The sequence shown here is derived from an EMBL/GenBank/DDBJ whole genome shotgun (WGS) entry which is preliminary data.</text>
</comment>
<keyword evidence="10" id="KW-0325">Glycoprotein</keyword>
<keyword evidence="5 13" id="KW-0812">Transmembrane</keyword>
<evidence type="ECO:0000256" key="10">
    <source>
        <dbReference type="ARBA" id="ARBA00023180"/>
    </source>
</evidence>
<evidence type="ECO:0000256" key="4">
    <source>
        <dbReference type="ARBA" id="ARBA00022461"/>
    </source>
</evidence>